<keyword evidence="9 11" id="KW-0520">NAD</keyword>
<evidence type="ECO:0000256" key="9">
    <source>
        <dbReference type="ARBA" id="ARBA00023027"/>
    </source>
</evidence>
<dbReference type="GO" id="GO:0009435">
    <property type="term" value="P:NAD+ biosynthetic process"/>
    <property type="evidence" value="ECO:0007669"/>
    <property type="project" value="UniProtKB-UniRule"/>
</dbReference>
<keyword evidence="5 11" id="KW-0808">Transferase</keyword>
<dbReference type="NCBIfam" id="TIGR00482">
    <property type="entry name" value="nicotinate (nicotinamide) nucleotide adenylyltransferase"/>
    <property type="match status" value="1"/>
</dbReference>
<keyword evidence="8 11" id="KW-0067">ATP-binding</keyword>
<evidence type="ECO:0000256" key="10">
    <source>
        <dbReference type="ARBA" id="ARBA00048721"/>
    </source>
</evidence>
<dbReference type="InterPro" id="IPR005248">
    <property type="entry name" value="NadD/NMNAT"/>
</dbReference>
<comment type="function">
    <text evidence="1 11">Catalyzes the reversible adenylation of nicotinate mononucleotide (NaMN) to nicotinic acid adenine dinucleotide (NaAD).</text>
</comment>
<evidence type="ECO:0000259" key="12">
    <source>
        <dbReference type="Pfam" id="PF01467"/>
    </source>
</evidence>
<evidence type="ECO:0000256" key="11">
    <source>
        <dbReference type="HAMAP-Rule" id="MF_00244"/>
    </source>
</evidence>
<evidence type="ECO:0000256" key="1">
    <source>
        <dbReference type="ARBA" id="ARBA00002324"/>
    </source>
</evidence>
<comment type="similarity">
    <text evidence="3 11">Belongs to the NadD family.</text>
</comment>
<sequence length="220" mass="24184">MSEPALLFAPRVALYGGTFDPIHAGHLFAARTALEVAELDGVVFVPAARSPHKLDSEPTPDDHRLAMVRLAIEDEPRFAVWDVELERGGVSYTRETVARLRERRGDGAPEPALVIGSDNLDGLERWREVDDLLCVVRPLVVPRASSEHVAQQLAFLRTLLAPVAFERLARGVLATRATHPAVATDVRAALASGEDTSDWLPERVREHIVRHGLYGTAGRR</sequence>
<organism evidence="13 14">
    <name type="scientific">Rohdeia mirabilis</name>
    <dbReference type="NCBI Taxonomy" id="2528008"/>
    <lineage>
        <taxon>Bacteria</taxon>
        <taxon>Pseudomonadati</taxon>
        <taxon>Planctomycetota</taxon>
        <taxon>Planctomycetia</taxon>
        <taxon>Planctomycetia incertae sedis</taxon>
        <taxon>Rohdeia</taxon>
    </lineage>
</organism>
<dbReference type="SUPFAM" id="SSF52374">
    <property type="entry name" value="Nucleotidylyl transferase"/>
    <property type="match status" value="1"/>
</dbReference>
<evidence type="ECO:0000256" key="7">
    <source>
        <dbReference type="ARBA" id="ARBA00022741"/>
    </source>
</evidence>
<comment type="catalytic activity">
    <reaction evidence="10 11">
        <text>nicotinate beta-D-ribonucleotide + ATP + H(+) = deamido-NAD(+) + diphosphate</text>
        <dbReference type="Rhea" id="RHEA:22860"/>
        <dbReference type="ChEBI" id="CHEBI:15378"/>
        <dbReference type="ChEBI" id="CHEBI:30616"/>
        <dbReference type="ChEBI" id="CHEBI:33019"/>
        <dbReference type="ChEBI" id="CHEBI:57502"/>
        <dbReference type="ChEBI" id="CHEBI:58437"/>
        <dbReference type="EC" id="2.7.7.18"/>
    </reaction>
</comment>
<dbReference type="Gene3D" id="3.40.50.620">
    <property type="entry name" value="HUPs"/>
    <property type="match status" value="1"/>
</dbReference>
<dbReference type="UniPathway" id="UPA00253">
    <property type="reaction ID" value="UER00332"/>
</dbReference>
<dbReference type="HAMAP" id="MF_00244">
    <property type="entry name" value="NaMN_adenylyltr"/>
    <property type="match status" value="1"/>
</dbReference>
<keyword evidence="6 11" id="KW-0548">Nucleotidyltransferase</keyword>
<dbReference type="InterPro" id="IPR004821">
    <property type="entry name" value="Cyt_trans-like"/>
</dbReference>
<dbReference type="GO" id="GO:0004515">
    <property type="term" value="F:nicotinate-nucleotide adenylyltransferase activity"/>
    <property type="evidence" value="ECO:0007669"/>
    <property type="project" value="UniProtKB-UniRule"/>
</dbReference>
<keyword evidence="14" id="KW-1185">Reference proteome</keyword>
<dbReference type="EC" id="2.7.7.18" evidence="11"/>
<evidence type="ECO:0000256" key="3">
    <source>
        <dbReference type="ARBA" id="ARBA00009014"/>
    </source>
</evidence>
<evidence type="ECO:0000256" key="5">
    <source>
        <dbReference type="ARBA" id="ARBA00022679"/>
    </source>
</evidence>
<feature type="domain" description="Cytidyltransferase-like" evidence="12">
    <location>
        <begin position="14"/>
        <end position="144"/>
    </location>
</feature>
<dbReference type="GO" id="GO:0005524">
    <property type="term" value="F:ATP binding"/>
    <property type="evidence" value="ECO:0007669"/>
    <property type="project" value="UniProtKB-KW"/>
</dbReference>
<evidence type="ECO:0000256" key="4">
    <source>
        <dbReference type="ARBA" id="ARBA00022642"/>
    </source>
</evidence>
<dbReference type="InterPro" id="IPR014729">
    <property type="entry name" value="Rossmann-like_a/b/a_fold"/>
</dbReference>
<dbReference type="RefSeq" id="WP_419185864.1">
    <property type="nucleotide sequence ID" value="NZ_CP036290.1"/>
</dbReference>
<keyword evidence="7 11" id="KW-0547">Nucleotide-binding</keyword>
<gene>
    <name evidence="11 13" type="primary">nadD</name>
    <name evidence="13" type="ORF">Pla163_24650</name>
</gene>
<dbReference type="Proteomes" id="UP000319342">
    <property type="component" value="Chromosome"/>
</dbReference>
<evidence type="ECO:0000256" key="8">
    <source>
        <dbReference type="ARBA" id="ARBA00022840"/>
    </source>
</evidence>
<comment type="pathway">
    <text evidence="2 11">Cofactor biosynthesis; NAD(+) biosynthesis; deamido-NAD(+) from nicotinate D-ribonucleotide: step 1/1.</text>
</comment>
<proteinExistence type="inferred from homology"/>
<keyword evidence="4 11" id="KW-0662">Pyridine nucleotide biosynthesis</keyword>
<dbReference type="PANTHER" id="PTHR39321:SF3">
    <property type="entry name" value="PHOSPHOPANTETHEINE ADENYLYLTRANSFERASE"/>
    <property type="match status" value="1"/>
</dbReference>
<name>A0A518D1I7_9BACT</name>
<evidence type="ECO:0000313" key="14">
    <source>
        <dbReference type="Proteomes" id="UP000319342"/>
    </source>
</evidence>
<dbReference type="CDD" id="cd02165">
    <property type="entry name" value="NMNAT"/>
    <property type="match status" value="1"/>
</dbReference>
<dbReference type="EMBL" id="CP036290">
    <property type="protein sequence ID" value="QDU85337.1"/>
    <property type="molecule type" value="Genomic_DNA"/>
</dbReference>
<accession>A0A518D1I7</accession>
<evidence type="ECO:0000256" key="2">
    <source>
        <dbReference type="ARBA" id="ARBA00005019"/>
    </source>
</evidence>
<dbReference type="PANTHER" id="PTHR39321">
    <property type="entry name" value="NICOTINATE-NUCLEOTIDE ADENYLYLTRANSFERASE-RELATED"/>
    <property type="match status" value="1"/>
</dbReference>
<dbReference type="AlphaFoldDB" id="A0A518D1I7"/>
<evidence type="ECO:0000313" key="13">
    <source>
        <dbReference type="EMBL" id="QDU85337.1"/>
    </source>
</evidence>
<dbReference type="NCBIfam" id="TIGR00125">
    <property type="entry name" value="cyt_tran_rel"/>
    <property type="match status" value="1"/>
</dbReference>
<reference evidence="13 14" key="1">
    <citation type="submission" date="2019-02" db="EMBL/GenBank/DDBJ databases">
        <title>Deep-cultivation of Planctomycetes and their phenomic and genomic characterization uncovers novel biology.</title>
        <authorList>
            <person name="Wiegand S."/>
            <person name="Jogler M."/>
            <person name="Boedeker C."/>
            <person name="Pinto D."/>
            <person name="Vollmers J."/>
            <person name="Rivas-Marin E."/>
            <person name="Kohn T."/>
            <person name="Peeters S.H."/>
            <person name="Heuer A."/>
            <person name="Rast P."/>
            <person name="Oberbeckmann S."/>
            <person name="Bunk B."/>
            <person name="Jeske O."/>
            <person name="Meyerdierks A."/>
            <person name="Storesund J.E."/>
            <person name="Kallscheuer N."/>
            <person name="Luecker S."/>
            <person name="Lage O.M."/>
            <person name="Pohl T."/>
            <person name="Merkel B.J."/>
            <person name="Hornburger P."/>
            <person name="Mueller R.-W."/>
            <person name="Bruemmer F."/>
            <person name="Labrenz M."/>
            <person name="Spormann A.M."/>
            <person name="Op den Camp H."/>
            <person name="Overmann J."/>
            <person name="Amann R."/>
            <person name="Jetten M.S.M."/>
            <person name="Mascher T."/>
            <person name="Medema M.H."/>
            <person name="Devos D.P."/>
            <person name="Kaster A.-K."/>
            <person name="Ovreas L."/>
            <person name="Rohde M."/>
            <person name="Galperin M.Y."/>
            <person name="Jogler C."/>
        </authorList>
    </citation>
    <scope>NUCLEOTIDE SEQUENCE [LARGE SCALE GENOMIC DNA]</scope>
    <source>
        <strain evidence="13 14">Pla163</strain>
    </source>
</reference>
<protein>
    <recommendedName>
        <fullName evidence="11">Probable nicotinate-nucleotide adenylyltransferase</fullName>
        <ecNumber evidence="11">2.7.7.18</ecNumber>
    </recommendedName>
    <alternativeName>
        <fullName evidence="11">Deamido-NAD(+) diphosphorylase</fullName>
    </alternativeName>
    <alternativeName>
        <fullName evidence="11">Deamido-NAD(+) pyrophosphorylase</fullName>
    </alternativeName>
    <alternativeName>
        <fullName evidence="11">Nicotinate mononucleotide adenylyltransferase</fullName>
        <shortName evidence="11">NaMN adenylyltransferase</shortName>
    </alternativeName>
</protein>
<evidence type="ECO:0000256" key="6">
    <source>
        <dbReference type="ARBA" id="ARBA00022695"/>
    </source>
</evidence>
<dbReference type="Pfam" id="PF01467">
    <property type="entry name" value="CTP_transf_like"/>
    <property type="match status" value="1"/>
</dbReference>